<dbReference type="GO" id="GO:0008206">
    <property type="term" value="P:bile acid metabolic process"/>
    <property type="evidence" value="ECO:0007669"/>
    <property type="project" value="UniProtKB-ARBA"/>
</dbReference>
<comment type="similarity">
    <text evidence="1">Belongs to the short-chain dehydrogenases/reductases (SDR) family.</text>
</comment>
<evidence type="ECO:0000313" key="3">
    <source>
        <dbReference type="EMBL" id="KXG44322.1"/>
    </source>
</evidence>
<dbReference type="PANTHER" id="PTHR24321:SF8">
    <property type="entry name" value="ESTRADIOL 17-BETA-DEHYDROGENASE 8-RELATED"/>
    <property type="match status" value="1"/>
</dbReference>
<dbReference type="NCBIfam" id="NF005559">
    <property type="entry name" value="PRK07231.1"/>
    <property type="match status" value="1"/>
</dbReference>
<dbReference type="Gene3D" id="3.40.50.720">
    <property type="entry name" value="NAD(P)-binding Rossmann-like Domain"/>
    <property type="match status" value="1"/>
</dbReference>
<dbReference type="AlphaFoldDB" id="A0A135L5R1"/>
<evidence type="ECO:0000256" key="2">
    <source>
        <dbReference type="ARBA" id="ARBA00023002"/>
    </source>
</evidence>
<dbReference type="SUPFAM" id="SSF51735">
    <property type="entry name" value="NAD(P)-binding Rossmann-fold domains"/>
    <property type="match status" value="1"/>
</dbReference>
<evidence type="ECO:0000256" key="1">
    <source>
        <dbReference type="ARBA" id="ARBA00006484"/>
    </source>
</evidence>
<comment type="caution">
    <text evidence="3">The sequence shown here is derived from an EMBL/GenBank/DDBJ whole genome shotgun (WGS) entry which is preliminary data.</text>
</comment>
<dbReference type="PROSITE" id="PS00061">
    <property type="entry name" value="ADH_SHORT"/>
    <property type="match status" value="1"/>
</dbReference>
<proteinExistence type="inferred from homology"/>
<keyword evidence="4" id="KW-1185">Reference proteome</keyword>
<dbReference type="InterPro" id="IPR036291">
    <property type="entry name" value="NAD(P)-bd_dom_sf"/>
</dbReference>
<keyword evidence="2" id="KW-0560">Oxidoreductase</keyword>
<dbReference type="GO" id="GO:0016491">
    <property type="term" value="F:oxidoreductase activity"/>
    <property type="evidence" value="ECO:0007669"/>
    <property type="project" value="UniProtKB-KW"/>
</dbReference>
<reference evidence="3 4" key="1">
    <citation type="submission" date="2016-02" db="EMBL/GenBank/DDBJ databases">
        <title>Draft Genome for Tepidibacillus decaturensis nov. sp. Strain Z9, an Anaerobic, Moderately Thermophilic and Heterotrophic Bacterium from Deep Subsurface of the Illinois Basin, USA.</title>
        <authorList>
            <person name="Dong Y."/>
            <person name="Chang J.Y."/>
            <person name="Sanford R."/>
            <person name="Fouke B.W."/>
        </authorList>
    </citation>
    <scope>NUCLEOTIDE SEQUENCE [LARGE SCALE GENOMIC DNA]</scope>
    <source>
        <strain evidence="3 4">Z9</strain>
    </source>
</reference>
<dbReference type="STRING" id="1413211.U473_10110"/>
<organism evidence="3 4">
    <name type="scientific">Tepidibacillus decaturensis</name>
    <dbReference type="NCBI Taxonomy" id="1413211"/>
    <lineage>
        <taxon>Bacteria</taxon>
        <taxon>Bacillati</taxon>
        <taxon>Bacillota</taxon>
        <taxon>Bacilli</taxon>
        <taxon>Bacillales</taxon>
        <taxon>Bacillaceae</taxon>
        <taxon>Tepidibacillus</taxon>
    </lineage>
</organism>
<dbReference type="PRINTS" id="PR00081">
    <property type="entry name" value="GDHRDH"/>
</dbReference>
<evidence type="ECO:0000313" key="4">
    <source>
        <dbReference type="Proteomes" id="UP000070352"/>
    </source>
</evidence>
<sequence length="256" mass="27893">MKFENKVVIVTGGGQGIGRAISQAFAKQGAKVVIADIDEEAGRENEKIIIQEQGEALFVKTDVRNEGEIKQLVNQTVKKYGQVDILINNAGIGHTESIYTINVDDFDRVLSTNLRSTFICSKYTALEMKKQQQGVIINIASTRAFMSEPNTEAYAASKGGILALTHALAISLGHDGIRVNAISPGWIEVGDWQKSKMAIQPHHSEEDKNQHPVGRVGQPMDITAACLYLASDDASFITGQNLTIDGGMTKKMIYVE</sequence>
<protein>
    <submittedName>
        <fullName evidence="3">Oxidoreductase</fullName>
    </submittedName>
</protein>
<dbReference type="Pfam" id="PF13561">
    <property type="entry name" value="adh_short_C2"/>
    <property type="match status" value="1"/>
</dbReference>
<dbReference type="EMBL" id="LSKU01000001">
    <property type="protein sequence ID" value="KXG44322.1"/>
    <property type="molecule type" value="Genomic_DNA"/>
</dbReference>
<dbReference type="PANTHER" id="PTHR24321">
    <property type="entry name" value="DEHYDROGENASES, SHORT CHAIN"/>
    <property type="match status" value="1"/>
</dbReference>
<accession>A0A135L5R1</accession>
<dbReference type="NCBIfam" id="NF009466">
    <property type="entry name" value="PRK12826.1-2"/>
    <property type="match status" value="1"/>
</dbReference>
<dbReference type="OrthoDB" id="306388at2"/>
<dbReference type="InterPro" id="IPR002347">
    <property type="entry name" value="SDR_fam"/>
</dbReference>
<dbReference type="FunFam" id="3.40.50.720:FF:000084">
    <property type="entry name" value="Short-chain dehydrogenase reductase"/>
    <property type="match status" value="1"/>
</dbReference>
<dbReference type="InterPro" id="IPR020904">
    <property type="entry name" value="Sc_DH/Rdtase_CS"/>
</dbReference>
<dbReference type="Proteomes" id="UP000070352">
    <property type="component" value="Unassembled WGS sequence"/>
</dbReference>
<name>A0A135L5R1_9BACI</name>
<dbReference type="RefSeq" id="WP_068725918.1">
    <property type="nucleotide sequence ID" value="NZ_LSKU01000001.1"/>
</dbReference>
<dbReference type="PRINTS" id="PR00080">
    <property type="entry name" value="SDRFAMILY"/>
</dbReference>
<gene>
    <name evidence="3" type="ORF">U473_10110</name>
</gene>